<keyword evidence="3" id="KW-0964">Secreted</keyword>
<sequence length="254" mass="28787">MKIAGFLCVALAGIATVVDQVTAQKADFAVSLNSCPNLKEVDLDDRRPFPQPPANTISEKAAVKFKPMLNISNDECVPYPAVSKDGSYVEGLFEPGKSITYCKGNQHGSQIYGRAAWHNNKYAIVYTWYFPSQYSDFALHGWQTCVLWLDNYDKVSPNILAVSLDRKFTKHIPPKPWTVDGTHVKVKYFKMEDNITVFELDTTDLKGGFQDLLLWQQLTDEARCALNQMSWGNRRMPINENSFRTTLEEAYPSK</sequence>
<dbReference type="InterPro" id="IPR008701">
    <property type="entry name" value="NPP1"/>
</dbReference>
<dbReference type="VEuPathDB" id="FungiDB:DD237_008524"/>
<dbReference type="Pfam" id="PF05630">
    <property type="entry name" value="NPP1"/>
    <property type="match status" value="1"/>
</dbReference>
<dbReference type="Proteomes" id="UP000282087">
    <property type="component" value="Unassembled WGS sequence"/>
</dbReference>
<dbReference type="STRING" id="542832.A0A3M6V8X6"/>
<dbReference type="AlphaFoldDB" id="A0A3M6V8X6"/>
<reference evidence="6 7" key="1">
    <citation type="submission" date="2018-06" db="EMBL/GenBank/DDBJ databases">
        <title>Comparative genomics of downy mildews reveals potential adaptations to biotrophy.</title>
        <authorList>
            <person name="Fletcher K."/>
            <person name="Klosterman S.J."/>
            <person name="Derevnina L."/>
            <person name="Martin F."/>
            <person name="Koike S."/>
            <person name="Reyes Chin-Wo S."/>
            <person name="Mou B."/>
            <person name="Michelmore R."/>
        </authorList>
    </citation>
    <scope>NUCLEOTIDE SEQUENCE [LARGE SCALE GENOMIC DNA]</scope>
    <source>
        <strain evidence="6 7">R14</strain>
    </source>
</reference>
<keyword evidence="7" id="KW-1185">Reference proteome</keyword>
<feature type="signal peptide" evidence="5">
    <location>
        <begin position="1"/>
        <end position="23"/>
    </location>
</feature>
<proteinExistence type="inferred from homology"/>
<feature type="chain" id="PRO_5018222179" description="Necrosis inducing-like protein NPP1 type" evidence="5">
    <location>
        <begin position="24"/>
        <end position="254"/>
    </location>
</feature>
<evidence type="ECO:0000256" key="3">
    <source>
        <dbReference type="ARBA" id="ARBA00022525"/>
    </source>
</evidence>
<evidence type="ECO:0000313" key="6">
    <source>
        <dbReference type="EMBL" id="RMX62582.1"/>
    </source>
</evidence>
<comment type="caution">
    <text evidence="6">The sequence shown here is derived from an EMBL/GenBank/DDBJ whole genome shotgun (WGS) entry which is preliminary data.</text>
</comment>
<keyword evidence="4" id="KW-0843">Virulence</keyword>
<name>A0A3M6V8X6_9STRA</name>
<accession>A0A3M6V8X6</accession>
<dbReference type="PANTHER" id="PTHR33657">
    <property type="entry name" value="DOMAIN PROTEIN, PUTATIVE (AFU_ORTHOLOGUE AFUA_5G00600)-RELATED"/>
    <property type="match status" value="1"/>
</dbReference>
<dbReference type="PANTHER" id="PTHR33657:SF8">
    <property type="entry name" value="DOMAIN PROTEIN, PUTATIVE (AFU_ORTHOLOGUE AFUA_5G00600)-RELATED"/>
    <property type="match status" value="1"/>
</dbReference>
<keyword evidence="5" id="KW-0732">Signal</keyword>
<protein>
    <recommendedName>
        <fullName evidence="8">Necrosis inducing-like protein NPP1 type</fullName>
    </recommendedName>
</protein>
<dbReference type="EMBL" id="QLLG01000567">
    <property type="protein sequence ID" value="RMX62582.1"/>
    <property type="molecule type" value="Genomic_DNA"/>
</dbReference>
<gene>
    <name evidence="6" type="ORF">DD238_008438</name>
</gene>
<evidence type="ECO:0008006" key="8">
    <source>
        <dbReference type="Google" id="ProtNLM"/>
    </source>
</evidence>
<comment type="similarity">
    <text evidence="2">Belongs to the Necrosis inducing protein (NPP1) family.</text>
</comment>
<evidence type="ECO:0000313" key="7">
    <source>
        <dbReference type="Proteomes" id="UP000282087"/>
    </source>
</evidence>
<comment type="subcellular location">
    <subcellularLocation>
        <location evidence="1">Secreted</location>
    </subcellularLocation>
</comment>
<organism evidence="6 7">
    <name type="scientific">Peronospora effusa</name>
    <dbReference type="NCBI Taxonomy" id="542832"/>
    <lineage>
        <taxon>Eukaryota</taxon>
        <taxon>Sar</taxon>
        <taxon>Stramenopiles</taxon>
        <taxon>Oomycota</taxon>
        <taxon>Peronosporomycetes</taxon>
        <taxon>Peronosporales</taxon>
        <taxon>Peronosporaceae</taxon>
        <taxon>Peronospora</taxon>
    </lineage>
</organism>
<evidence type="ECO:0000256" key="1">
    <source>
        <dbReference type="ARBA" id="ARBA00004613"/>
    </source>
</evidence>
<evidence type="ECO:0000256" key="4">
    <source>
        <dbReference type="ARBA" id="ARBA00023026"/>
    </source>
</evidence>
<evidence type="ECO:0000256" key="2">
    <source>
        <dbReference type="ARBA" id="ARBA00009520"/>
    </source>
</evidence>
<evidence type="ECO:0000256" key="5">
    <source>
        <dbReference type="SAM" id="SignalP"/>
    </source>
</evidence>
<dbReference type="GO" id="GO:0005576">
    <property type="term" value="C:extracellular region"/>
    <property type="evidence" value="ECO:0007669"/>
    <property type="project" value="UniProtKB-SubCell"/>
</dbReference>